<dbReference type="HOGENOM" id="CLU_654821_0_0_1"/>
<evidence type="ECO:0000256" key="1">
    <source>
        <dbReference type="SAM" id="MobiDB-lite"/>
    </source>
</evidence>
<dbReference type="EMBL" id="KI290475">
    <property type="protein sequence ID" value="ESA07338.1"/>
    <property type="molecule type" value="Genomic_DNA"/>
</dbReference>
<evidence type="ECO:0000313" key="2">
    <source>
        <dbReference type="EMBL" id="ESA07338.1"/>
    </source>
</evidence>
<proteinExistence type="predicted"/>
<protein>
    <submittedName>
        <fullName evidence="2">Uncharacterized protein</fullName>
    </submittedName>
</protein>
<feature type="compositionally biased region" description="Basic and acidic residues" evidence="1">
    <location>
        <begin position="142"/>
        <end position="152"/>
    </location>
</feature>
<accession>U9TM11</accession>
<feature type="region of interest" description="Disordered" evidence="1">
    <location>
        <begin position="132"/>
        <end position="152"/>
    </location>
</feature>
<gene>
    <name evidence="2" type="ORF">GLOINDRAFT_98821</name>
</gene>
<feature type="compositionally biased region" description="Polar residues" evidence="1">
    <location>
        <begin position="132"/>
        <end position="141"/>
    </location>
</feature>
<dbReference type="AlphaFoldDB" id="U9TM11"/>
<reference evidence="2" key="1">
    <citation type="submission" date="2013-07" db="EMBL/GenBank/DDBJ databases">
        <title>The genome of an arbuscular mycorrhizal fungus provides insights into the evolution of the oldest plant symbiosis.</title>
        <authorList>
            <consortium name="DOE Joint Genome Institute"/>
            <person name="Tisserant E."/>
            <person name="Malbreil M."/>
            <person name="Kuo A."/>
            <person name="Kohler A."/>
            <person name="Symeonidi A."/>
            <person name="Balestrini R."/>
            <person name="Charron P."/>
            <person name="Duensing N."/>
            <person name="Frei-dit-Frey N."/>
            <person name="Gianinazzi-Pearson V."/>
            <person name="Gilbert B."/>
            <person name="Handa Y."/>
            <person name="Hijri M."/>
            <person name="Kaul R."/>
            <person name="Kawaguchi M."/>
            <person name="Krajinski F."/>
            <person name="Lammers P."/>
            <person name="Lapierre D."/>
            <person name="Masclaux F.G."/>
            <person name="Murat C."/>
            <person name="Morin E."/>
            <person name="Ndikumana S."/>
            <person name="Pagni M."/>
            <person name="Petitpierre D."/>
            <person name="Requena N."/>
            <person name="Rosikiewicz P."/>
            <person name="Riley R."/>
            <person name="Saito K."/>
            <person name="San Clemente H."/>
            <person name="Shapiro H."/>
            <person name="van Tuinen D."/>
            <person name="Becard G."/>
            <person name="Bonfante P."/>
            <person name="Paszkowski U."/>
            <person name="Shachar-Hill Y."/>
            <person name="Young J.P."/>
            <person name="Sanders I.R."/>
            <person name="Henrissat B."/>
            <person name="Rensing S.A."/>
            <person name="Grigoriev I.V."/>
            <person name="Corradi N."/>
            <person name="Roux C."/>
            <person name="Martin F."/>
        </authorList>
    </citation>
    <scope>NUCLEOTIDE SEQUENCE</scope>
    <source>
        <strain evidence="2">DAOM 197198</strain>
    </source>
</reference>
<sequence>CWQRLRNEIIDSKSLTGKAYVKAMNQSDNLYELVKKDIENFKQQEITAKMSAFRIANFLDVDFTKYKQHEEKIKEVLGDKTTNRGREFILDIATEESKDYALLTKPVRHRFEVKFKSEIDSLRNQIANSVATPKATPISNDTKAEEQPRKENMDDKEILQQLKTELQLSGKSVISSGKALSTAINQLKFNEKLYQFNAFITGLNKKTNEFQYHAKHKHLLALITWLDRNISKMIKQDERAILDKYLSDLKEHIKVHNQYIDSKIKNNKDVESLDDTIIMKRYTVYFANDEKAKESRKEVEEAKKNELLKKKNGVPTLFKITDKEKDAKSGELKSTKTITANDLNFSHFTRKFEFSNGIVYIIDVYPSGIYMRHNLTPDGKFTKSVKFNGAVEDLSSIEVIEDNIDEEQTNNKENEDDIKE</sequence>
<organism evidence="2">
    <name type="scientific">Rhizophagus irregularis (strain DAOM 181602 / DAOM 197198 / MUCL 43194)</name>
    <name type="common">Arbuscular mycorrhizal fungus</name>
    <name type="synonym">Glomus intraradices</name>
    <dbReference type="NCBI Taxonomy" id="747089"/>
    <lineage>
        <taxon>Eukaryota</taxon>
        <taxon>Fungi</taxon>
        <taxon>Fungi incertae sedis</taxon>
        <taxon>Mucoromycota</taxon>
        <taxon>Glomeromycotina</taxon>
        <taxon>Glomeromycetes</taxon>
        <taxon>Glomerales</taxon>
        <taxon>Glomeraceae</taxon>
        <taxon>Rhizophagus</taxon>
    </lineage>
</organism>
<feature type="non-terminal residue" evidence="2">
    <location>
        <position position="1"/>
    </location>
</feature>
<name>U9TM11_RHIID</name>